<gene>
    <name evidence="9" type="ORF">ENSA7_30420</name>
</gene>
<dbReference type="EMBL" id="PVNL01000057">
    <property type="protein sequence ID" value="PRQ07332.1"/>
    <property type="molecule type" value="Genomic_DNA"/>
</dbReference>
<evidence type="ECO:0000256" key="2">
    <source>
        <dbReference type="ARBA" id="ARBA00022723"/>
    </source>
</evidence>
<dbReference type="PANTHER" id="PTHR43255:SF1">
    <property type="entry name" value="IRON-SULFUR-BINDING OXIDOREDUCTASE FADF-RELATED"/>
    <property type="match status" value="1"/>
</dbReference>
<evidence type="ECO:0000256" key="4">
    <source>
        <dbReference type="ARBA" id="ARBA00023004"/>
    </source>
</evidence>
<evidence type="ECO:0000256" key="3">
    <source>
        <dbReference type="ARBA" id="ARBA00023002"/>
    </source>
</evidence>
<comment type="caution">
    <text evidence="9">The sequence shown here is derived from an EMBL/GenBank/DDBJ whole genome shotgun (WGS) entry which is preliminary data.</text>
</comment>
<dbReference type="SUPFAM" id="SSF103501">
    <property type="entry name" value="Respiratory nitrate reductase 1 gamma chain"/>
    <property type="match status" value="1"/>
</dbReference>
<keyword evidence="4" id="KW-0408">Iron</keyword>
<evidence type="ECO:0000313" key="9">
    <source>
        <dbReference type="EMBL" id="PRQ07332.1"/>
    </source>
</evidence>
<feature type="domain" description="4Fe-4S ferredoxin-type" evidence="8">
    <location>
        <begin position="304"/>
        <end position="333"/>
    </location>
</feature>
<keyword evidence="7" id="KW-1133">Transmembrane helix</keyword>
<feature type="transmembrane region" description="Helical" evidence="7">
    <location>
        <begin position="141"/>
        <end position="161"/>
    </location>
</feature>
<dbReference type="Pfam" id="PF13237">
    <property type="entry name" value="Fer4_10"/>
    <property type="match status" value="1"/>
</dbReference>
<dbReference type="PROSITE" id="PS51379">
    <property type="entry name" value="4FE4S_FER_2"/>
    <property type="match status" value="2"/>
</dbReference>
<dbReference type="Pfam" id="PF02754">
    <property type="entry name" value="CCG"/>
    <property type="match status" value="2"/>
</dbReference>
<dbReference type="InterPro" id="IPR036197">
    <property type="entry name" value="NarG-like_sf"/>
</dbReference>
<feature type="transmembrane region" description="Helical" evidence="7">
    <location>
        <begin position="111"/>
        <end position="129"/>
    </location>
</feature>
<evidence type="ECO:0000313" key="10">
    <source>
        <dbReference type="Proteomes" id="UP000238823"/>
    </source>
</evidence>
<feature type="compositionally biased region" description="Acidic residues" evidence="6">
    <location>
        <begin position="368"/>
        <end position="380"/>
    </location>
</feature>
<proteinExistence type="predicted"/>
<keyword evidence="1" id="KW-0004">4Fe-4S</keyword>
<keyword evidence="2" id="KW-0479">Metal-binding</keyword>
<keyword evidence="3" id="KW-0560">Oxidoreductase</keyword>
<evidence type="ECO:0000256" key="6">
    <source>
        <dbReference type="SAM" id="MobiDB-lite"/>
    </source>
</evidence>
<evidence type="ECO:0000256" key="7">
    <source>
        <dbReference type="SAM" id="Phobius"/>
    </source>
</evidence>
<dbReference type="GO" id="GO:0046872">
    <property type="term" value="F:metal ion binding"/>
    <property type="evidence" value="ECO:0007669"/>
    <property type="project" value="UniProtKB-KW"/>
</dbReference>
<reference evidence="9 10" key="1">
    <citation type="submission" date="2018-03" db="EMBL/GenBank/DDBJ databases">
        <title>Draft Genome Sequences of the Obligatory Marine Myxobacteria Enhygromyxa salina SWB007.</title>
        <authorList>
            <person name="Poehlein A."/>
            <person name="Moghaddam J.A."/>
            <person name="Harms H."/>
            <person name="Alanjari M."/>
            <person name="Koenig G.M."/>
            <person name="Daniel R."/>
            <person name="Schaeberle T.F."/>
        </authorList>
    </citation>
    <scope>NUCLEOTIDE SEQUENCE [LARGE SCALE GENOMIC DNA]</scope>
    <source>
        <strain evidence="9 10">SWB007</strain>
    </source>
</reference>
<evidence type="ECO:0000256" key="5">
    <source>
        <dbReference type="ARBA" id="ARBA00023014"/>
    </source>
</evidence>
<feature type="transmembrane region" description="Helical" evidence="7">
    <location>
        <begin position="70"/>
        <end position="91"/>
    </location>
</feature>
<dbReference type="GO" id="GO:0005886">
    <property type="term" value="C:plasma membrane"/>
    <property type="evidence" value="ECO:0007669"/>
    <property type="project" value="TreeGrafter"/>
</dbReference>
<dbReference type="OrthoDB" id="9794954at2"/>
<evidence type="ECO:0000259" key="8">
    <source>
        <dbReference type="PROSITE" id="PS51379"/>
    </source>
</evidence>
<dbReference type="Proteomes" id="UP000238823">
    <property type="component" value="Unassembled WGS sequence"/>
</dbReference>
<dbReference type="InterPro" id="IPR004017">
    <property type="entry name" value="Cys_rich_dom"/>
</dbReference>
<keyword evidence="5" id="KW-0411">Iron-sulfur</keyword>
<sequence>MPKLIAFALVVAFALGLFTWNLSKFIKIAALGRPANLEETWGERIASLMTFFFGQRKVMEERRSWHHLALYWGFLVLQIGLLDMLFTGLFGEWGFTFGTLIGETGHAWLKFGVDIGNTVVALALIYAFVRRLVIKPSFVPANLDAMLILSAITLIVITHFGHHVYEMAHTRMMEDGSLVSYAIGSGLGLYSGPPISEALPGGGGSGLFVSTNGDTASVIAEAHWWGHMCVVLAFLNYLPFSKHIHVLGSGPNILLRRQGQQGIMPKLQLMPPEPAEDAEETDDEEEAPIPWENWGVGRIEDFDWKSLIDNYACTECARCTMYCPAFATHKPLSPMHLIHDLKDEMKDRGGLLVQLRTAGGQLPIYDPDTGEESFPEDLEPEASAHKPLPETARTDKIAEIKQQLQAAPPLVGGRIKDETLWACTTCGACEEVCPVFIQHPLKILQMRTRIVLNDEEGRTPGDITRVIGNIAEGQGNPWNDNGDRMAWAEGLDVPTIEDKPNAEWLLFVGCAGALDDGAKKTTQALVRILHAAQVDFAVLGKQEKCTGDTLRRLGAEDKFQELAAEQVATFNEHQVTKVIATCPHCFHVIKNEYPQFGGDYEVVHHAELIAKLLEDGKLKVDQPLTKKLTYHDSCYLGRWNKVYDAPRKSIERSLGGKGTFVELERNREHGFCCGAGGGRMWVEEEKDKRVNVNRSQEIVNAEVDAVAVGCPFCKTMISDGMKHFDKDEDIEVLDIAQVVASTLAEPRA</sequence>
<keyword evidence="7" id="KW-0472">Membrane</keyword>
<dbReference type="AlphaFoldDB" id="A0A2S9YQJ2"/>
<feature type="region of interest" description="Disordered" evidence="6">
    <location>
        <begin position="362"/>
        <end position="385"/>
    </location>
</feature>
<dbReference type="InterPro" id="IPR051460">
    <property type="entry name" value="HdrC_iron-sulfur_subunit"/>
</dbReference>
<dbReference type="PANTHER" id="PTHR43255">
    <property type="entry name" value="IRON-SULFUR-BINDING OXIDOREDUCTASE FADF-RELATED-RELATED"/>
    <property type="match status" value="1"/>
</dbReference>
<dbReference type="GO" id="GO:0016491">
    <property type="term" value="F:oxidoreductase activity"/>
    <property type="evidence" value="ECO:0007669"/>
    <property type="project" value="UniProtKB-KW"/>
</dbReference>
<dbReference type="GO" id="GO:0051539">
    <property type="term" value="F:4 iron, 4 sulfur cluster binding"/>
    <property type="evidence" value="ECO:0007669"/>
    <property type="project" value="UniProtKB-KW"/>
</dbReference>
<keyword evidence="7" id="KW-0812">Transmembrane</keyword>
<dbReference type="Gene3D" id="1.20.950.20">
    <property type="entry name" value="Transmembrane di-heme cytochromes, Chain C"/>
    <property type="match status" value="1"/>
</dbReference>
<name>A0A2S9YQJ2_9BACT</name>
<dbReference type="RefSeq" id="WP_106090040.1">
    <property type="nucleotide sequence ID" value="NZ_PVNL01000057.1"/>
</dbReference>
<protein>
    <submittedName>
        <fullName evidence="9">Succinate dehydrogenase/fumarate reductase iron-sulfur subunit</fullName>
    </submittedName>
</protein>
<dbReference type="InterPro" id="IPR017900">
    <property type="entry name" value="4Fe4S_Fe_S_CS"/>
</dbReference>
<dbReference type="PROSITE" id="PS00198">
    <property type="entry name" value="4FE4S_FER_1"/>
    <property type="match status" value="1"/>
</dbReference>
<dbReference type="SUPFAM" id="SSF46548">
    <property type="entry name" value="alpha-helical ferredoxin"/>
    <property type="match status" value="1"/>
</dbReference>
<dbReference type="InterPro" id="IPR009051">
    <property type="entry name" value="Helical_ferredxn"/>
</dbReference>
<accession>A0A2S9YQJ2</accession>
<evidence type="ECO:0000256" key="1">
    <source>
        <dbReference type="ARBA" id="ARBA00022485"/>
    </source>
</evidence>
<dbReference type="InterPro" id="IPR017896">
    <property type="entry name" value="4Fe4S_Fe-S-bd"/>
</dbReference>
<feature type="domain" description="4Fe-4S ferredoxin-type" evidence="8">
    <location>
        <begin position="412"/>
        <end position="443"/>
    </location>
</feature>
<dbReference type="Gene3D" id="1.10.1060.10">
    <property type="entry name" value="Alpha-helical ferredoxin"/>
    <property type="match status" value="2"/>
</dbReference>
<organism evidence="9 10">
    <name type="scientific">Enhygromyxa salina</name>
    <dbReference type="NCBI Taxonomy" id="215803"/>
    <lineage>
        <taxon>Bacteria</taxon>
        <taxon>Pseudomonadati</taxon>
        <taxon>Myxococcota</taxon>
        <taxon>Polyangia</taxon>
        <taxon>Nannocystales</taxon>
        <taxon>Nannocystaceae</taxon>
        <taxon>Enhygromyxa</taxon>
    </lineage>
</organism>